<dbReference type="AlphaFoldDB" id="A0AAE0L535"/>
<evidence type="ECO:0000313" key="2">
    <source>
        <dbReference type="EMBL" id="KAK3272147.1"/>
    </source>
</evidence>
<keyword evidence="3" id="KW-1185">Reference proteome</keyword>
<feature type="region of interest" description="Disordered" evidence="1">
    <location>
        <begin position="414"/>
        <end position="449"/>
    </location>
</feature>
<gene>
    <name evidence="2" type="ORF">CYMTET_19537</name>
</gene>
<name>A0AAE0L535_9CHLO</name>
<evidence type="ECO:0000256" key="1">
    <source>
        <dbReference type="SAM" id="MobiDB-lite"/>
    </source>
</evidence>
<feature type="region of interest" description="Disordered" evidence="1">
    <location>
        <begin position="118"/>
        <end position="137"/>
    </location>
</feature>
<dbReference type="EMBL" id="LGRX02009129">
    <property type="protein sequence ID" value="KAK3272147.1"/>
    <property type="molecule type" value="Genomic_DNA"/>
</dbReference>
<comment type="caution">
    <text evidence="2">The sequence shown here is derived from an EMBL/GenBank/DDBJ whole genome shotgun (WGS) entry which is preliminary data.</text>
</comment>
<evidence type="ECO:0000313" key="3">
    <source>
        <dbReference type="Proteomes" id="UP001190700"/>
    </source>
</evidence>
<protein>
    <submittedName>
        <fullName evidence="2">Uncharacterized protein</fullName>
    </submittedName>
</protein>
<feature type="non-terminal residue" evidence="2">
    <location>
        <position position="696"/>
    </location>
</feature>
<proteinExistence type="predicted"/>
<reference evidence="2 3" key="1">
    <citation type="journal article" date="2015" name="Genome Biol. Evol.">
        <title>Comparative Genomics of a Bacterivorous Green Alga Reveals Evolutionary Causalities and Consequences of Phago-Mixotrophic Mode of Nutrition.</title>
        <authorList>
            <person name="Burns J.A."/>
            <person name="Paasch A."/>
            <person name="Narechania A."/>
            <person name="Kim E."/>
        </authorList>
    </citation>
    <scope>NUCLEOTIDE SEQUENCE [LARGE SCALE GENOMIC DNA]</scope>
    <source>
        <strain evidence="2 3">PLY_AMNH</strain>
    </source>
</reference>
<feature type="region of interest" description="Disordered" evidence="1">
    <location>
        <begin position="70"/>
        <end position="93"/>
    </location>
</feature>
<organism evidence="2 3">
    <name type="scientific">Cymbomonas tetramitiformis</name>
    <dbReference type="NCBI Taxonomy" id="36881"/>
    <lineage>
        <taxon>Eukaryota</taxon>
        <taxon>Viridiplantae</taxon>
        <taxon>Chlorophyta</taxon>
        <taxon>Pyramimonadophyceae</taxon>
        <taxon>Pyramimonadales</taxon>
        <taxon>Pyramimonadaceae</taxon>
        <taxon>Cymbomonas</taxon>
    </lineage>
</organism>
<accession>A0AAE0L535</accession>
<feature type="compositionally biased region" description="Low complexity" evidence="1">
    <location>
        <begin position="118"/>
        <end position="130"/>
    </location>
</feature>
<dbReference type="Proteomes" id="UP001190700">
    <property type="component" value="Unassembled WGS sequence"/>
</dbReference>
<sequence>MPPHIGLRANRVTEALNFSAAFDTLIRRSAARRARLMRAVERAADGHASTGKSTGRAARKSKVELLVNGPEGASAAAAPTSRRKSAHVAGSSAHKAGFVPKPSMLDLSLSPPALSNLAAAEEPQSEEAAATPTGDIADVEAAPSKFRPRVDRLVLVRTCSSPTSDEAVEAPWLGPFIKQFIQREVAISQLWLSYRSLVFFTIFFSVFCLTLVNLRRPEDTYDSVSIATSAFVPGDDGLFTQESEVLQWLGAKVDQIWDMQQCGDDVCDFPFEFPAFGQAGCKVDCGAAVAAGAVLVSMWGDFRLSPLGAASAGELRAGAGWNLCVRDVERLAAGLPEACWFSVAQKFETVVFQTVQQFEVPQGEWYIRLTGDYYRLVLGSVFHQQNASAPVLELPTSPAWESCRVQPPPLLPVASPPPPGYAWRRQLRSEQQDAEDGPRGGAGGAAEEASMGAARRSALAAAAGGVATELRYREVHANLSSTCEEGFELGVLHDAETVEECYEACAEGRGALAGCQYFRFQPGREGCSGCDAEPAMCLLSSSCALQRPHLYTGSTYGLNPEGCVELGALRKGVAVTERTSGPGYLMYSVESVQDRLDMVKDGQAEHFVAVRVSAGGGGWEYDTNHGWLPFASNASDVLVAELAFGSPVSAELLEKRSFHVAGVQAGYRLGNLTLLPGFWNGNRNPEELMVEGNFFC</sequence>